<keyword evidence="5" id="KW-0378">Hydrolase</keyword>
<evidence type="ECO:0000313" key="5">
    <source>
        <dbReference type="EMBL" id="SDJ38923.1"/>
    </source>
</evidence>
<keyword evidence="7" id="KW-1185">Reference proteome</keyword>
<dbReference type="AlphaFoldDB" id="A0A239M1T3"/>
<name>A0A239M1T3_9PSED</name>
<organism evidence="5 8">
    <name type="scientific">Pseudomonas delhiensis</name>
    <dbReference type="NCBI Taxonomy" id="366289"/>
    <lineage>
        <taxon>Bacteria</taxon>
        <taxon>Pseudomonadati</taxon>
        <taxon>Pseudomonadota</taxon>
        <taxon>Gammaproteobacteria</taxon>
        <taxon>Pseudomonadales</taxon>
        <taxon>Pseudomonadaceae</taxon>
        <taxon>Pseudomonas</taxon>
    </lineage>
</organism>
<dbReference type="RefSeq" id="WP_089393306.1">
    <property type="nucleotide sequence ID" value="NZ_FZPC01000023.1"/>
</dbReference>
<proteinExistence type="predicted"/>
<feature type="transmembrane region" description="Helical" evidence="2">
    <location>
        <begin position="721"/>
        <end position="743"/>
    </location>
</feature>
<dbReference type="InterPro" id="IPR054388">
    <property type="entry name" value="Tle1-like_C"/>
</dbReference>
<evidence type="ECO:0000259" key="4">
    <source>
        <dbReference type="Pfam" id="PF22137"/>
    </source>
</evidence>
<dbReference type="Pfam" id="PF22137">
    <property type="entry name" value="T6SS_Tle1-like_C"/>
    <property type="match status" value="1"/>
</dbReference>
<dbReference type="PANTHER" id="PTHR33840:SF1">
    <property type="entry name" value="TLE1 PHOSPHOLIPASE DOMAIN-CONTAINING PROTEIN"/>
    <property type="match status" value="1"/>
</dbReference>
<sequence>MPEVKSLAKVAFPPQFPVQGRLPDQPHLVALNLACQRDLETAYHNSLCIAAGRRVVPPCCRTLRISLFFDGTGNNLNNDLFQSSNPHPTNVARLFRATIGTGHAGGTALSSGSDGLLDEDGVGTGEYYKYYMPGVGTPFPEVGDLDYSTYGLAAAGYGEERINWALLMLIDALKRSLQQSKLTGVGEAVKAMGTLLDVGGAANRRREFERQLRLLGGPLRLALEQPSPGHPKLLGLKLYVYGFSRGAAAARAFVKWLSELLVQPEPGQKIEPYLAVGDLKMPVSIEYLGLLDTVASVGVAHAVPQFDGHMSWANGTQELSSEDTHPALIKRCLHIVASHEQRLCFPLDSIRRSNGQYPRNSVEVIYPGVHSDQGGGYTPGTQGKAISPDESQRDVLLLSQIVLHEMYADAFACGAPFKVPITSLPNELQNESWRSLDLEMSQEFATSAIVISRFNAWRELTLGLPSAPQPLPADQVHCYAPTEGSAALEAVLRDQMGWITAWRIDRYAFDTLKQCAFYQKAPDGDAIKAARESSEARRDKEQRAVEGRRSEAEAKARQTPKEEAPPLEPGVRDFDPEMDQTQLREAAQEFGEDYRGTRREPTSLSQWVLHSIPMQAVYLINGDDERVEYQQMKKLGQERVRLLFPPPRGKQNFLSETERGEVDERLNADQPSGLVRALFDDQVHDSRAWFLHWALKGTREPWNSYFRERMVYFGTECNKELSLFSVAGGIVGAALIVGGVVLVKKQKGWAGKLAMAGALSQFDILDLRNGLPLPMLANAADLQAPTRHVGELVAQQRQAINALRLAQAQQAIDTRWEAFLAQAQEQLDEKA</sequence>
<evidence type="ECO:0000256" key="2">
    <source>
        <dbReference type="SAM" id="Phobius"/>
    </source>
</evidence>
<feature type="domain" description="T6SS Phospholipase effector Tle1-like catalytic" evidence="3">
    <location>
        <begin position="281"/>
        <end position="387"/>
    </location>
</feature>
<reference evidence="5 8" key="1">
    <citation type="submission" date="2016-10" db="EMBL/GenBank/DDBJ databases">
        <authorList>
            <person name="de Groot N.N."/>
        </authorList>
    </citation>
    <scope>NUCLEOTIDE SEQUENCE [LARGE SCALE GENOMIC DNA]</scope>
    <source>
        <strain evidence="5 8">CCM 7361</strain>
    </source>
</reference>
<dbReference type="Pfam" id="PF09994">
    <property type="entry name" value="T6SS_Tle1-like_cat"/>
    <property type="match status" value="1"/>
</dbReference>
<evidence type="ECO:0000313" key="6">
    <source>
        <dbReference type="EMBL" id="SNT36605.1"/>
    </source>
</evidence>
<keyword evidence="2" id="KW-0472">Membrane</keyword>
<evidence type="ECO:0000313" key="8">
    <source>
        <dbReference type="Proteomes" id="UP000199693"/>
    </source>
</evidence>
<evidence type="ECO:0000259" key="3">
    <source>
        <dbReference type="Pfam" id="PF09994"/>
    </source>
</evidence>
<accession>A0A239M1T3</accession>
<gene>
    <name evidence="5" type="ORF">SAMN05216189_101656</name>
    <name evidence="6" type="ORF">SAMN06295949_12356</name>
</gene>
<dbReference type="InterPro" id="IPR018712">
    <property type="entry name" value="Tle1-like_cat"/>
</dbReference>
<evidence type="ECO:0000313" key="7">
    <source>
        <dbReference type="Proteomes" id="UP000198309"/>
    </source>
</evidence>
<feature type="domain" description="T6SS Phospholipase effector Tle1-like C-terminal" evidence="4">
    <location>
        <begin position="451"/>
        <end position="813"/>
    </location>
</feature>
<keyword evidence="2" id="KW-1133">Transmembrane helix</keyword>
<reference evidence="6 7" key="2">
    <citation type="submission" date="2017-06" db="EMBL/GenBank/DDBJ databases">
        <authorList>
            <person name="Varghese N."/>
            <person name="Submissions S."/>
        </authorList>
    </citation>
    <scope>NUCLEOTIDE SEQUENCE [LARGE SCALE GENOMIC DNA]</scope>
    <source>
        <strain evidence="6 7">RLD-1</strain>
    </source>
</reference>
<dbReference type="PANTHER" id="PTHR33840">
    <property type="match status" value="1"/>
</dbReference>
<dbReference type="Proteomes" id="UP000198309">
    <property type="component" value="Unassembled WGS sequence"/>
</dbReference>
<dbReference type="Proteomes" id="UP000199693">
    <property type="component" value="Unassembled WGS sequence"/>
</dbReference>
<dbReference type="GO" id="GO:0016787">
    <property type="term" value="F:hydrolase activity"/>
    <property type="evidence" value="ECO:0007669"/>
    <property type="project" value="UniProtKB-KW"/>
</dbReference>
<dbReference type="EMBL" id="FZPC01000023">
    <property type="protein sequence ID" value="SNT36605.1"/>
    <property type="molecule type" value="Genomic_DNA"/>
</dbReference>
<evidence type="ECO:0000256" key="1">
    <source>
        <dbReference type="SAM" id="MobiDB-lite"/>
    </source>
</evidence>
<keyword evidence="2" id="KW-0812">Transmembrane</keyword>
<dbReference type="EMBL" id="FNEC01000016">
    <property type="protein sequence ID" value="SDJ38923.1"/>
    <property type="molecule type" value="Genomic_DNA"/>
</dbReference>
<protein>
    <submittedName>
        <fullName evidence="5">Uncharacterized alpha/beta hydrolase domain</fullName>
    </submittedName>
</protein>
<feature type="region of interest" description="Disordered" evidence="1">
    <location>
        <begin position="528"/>
        <end position="574"/>
    </location>
</feature>